<dbReference type="PANTHER" id="PTHR20922">
    <property type="entry name" value="DNL-TYPE ZINC FINGER PROTEIN"/>
    <property type="match status" value="1"/>
</dbReference>
<proteinExistence type="predicted"/>
<dbReference type="OrthoDB" id="512667at2759"/>
<dbReference type="Proteomes" id="UP000015100">
    <property type="component" value="Unassembled WGS sequence"/>
</dbReference>
<dbReference type="InterPro" id="IPR024158">
    <property type="entry name" value="Mt_import_TIM15"/>
</dbReference>
<keyword evidence="2 4" id="KW-0863">Zinc-finger</keyword>
<dbReference type="GO" id="GO:0008270">
    <property type="term" value="F:zinc ion binding"/>
    <property type="evidence" value="ECO:0007669"/>
    <property type="project" value="UniProtKB-KW"/>
</dbReference>
<evidence type="ECO:0000313" key="8">
    <source>
        <dbReference type="Proteomes" id="UP000015100"/>
    </source>
</evidence>
<organism evidence="7 8">
    <name type="scientific">Dactylellina haptotyla (strain CBS 200.50)</name>
    <name type="common">Nematode-trapping fungus</name>
    <name type="synonym">Monacrosporium haptotylum</name>
    <dbReference type="NCBI Taxonomy" id="1284197"/>
    <lineage>
        <taxon>Eukaryota</taxon>
        <taxon>Fungi</taxon>
        <taxon>Dikarya</taxon>
        <taxon>Ascomycota</taxon>
        <taxon>Pezizomycotina</taxon>
        <taxon>Orbiliomycetes</taxon>
        <taxon>Orbiliales</taxon>
        <taxon>Orbiliaceae</taxon>
        <taxon>Dactylellina</taxon>
    </lineage>
</organism>
<feature type="compositionally biased region" description="Basic and acidic residues" evidence="5">
    <location>
        <begin position="25"/>
        <end position="39"/>
    </location>
</feature>
<dbReference type="PROSITE" id="PS51501">
    <property type="entry name" value="ZF_DNL"/>
    <property type="match status" value="1"/>
</dbReference>
<dbReference type="InterPro" id="IPR007853">
    <property type="entry name" value="Znf_DNL-typ"/>
</dbReference>
<evidence type="ECO:0000256" key="4">
    <source>
        <dbReference type="PROSITE-ProRule" id="PRU00834"/>
    </source>
</evidence>
<dbReference type="GO" id="GO:0051087">
    <property type="term" value="F:protein-folding chaperone binding"/>
    <property type="evidence" value="ECO:0007669"/>
    <property type="project" value="TreeGrafter"/>
</dbReference>
<reference evidence="7 8" key="1">
    <citation type="journal article" date="2013" name="PLoS Genet.">
        <title>Genomic mechanisms accounting for the adaptation to parasitism in nematode-trapping fungi.</title>
        <authorList>
            <person name="Meerupati T."/>
            <person name="Andersson K.M."/>
            <person name="Friman E."/>
            <person name="Kumar D."/>
            <person name="Tunlid A."/>
            <person name="Ahren D."/>
        </authorList>
    </citation>
    <scope>NUCLEOTIDE SEQUENCE [LARGE SCALE GENOMIC DNA]</scope>
    <source>
        <strain evidence="7 8">CBS 200.50</strain>
    </source>
</reference>
<feature type="region of interest" description="Disordered" evidence="5">
    <location>
        <begin position="208"/>
        <end position="240"/>
    </location>
</feature>
<feature type="compositionally biased region" description="Low complexity" evidence="5">
    <location>
        <begin position="14"/>
        <end position="23"/>
    </location>
</feature>
<sequence>MRRKKGDWRGGGDDASPSSSAGAVVEEHDERTHVHDDTRQSALLVDATGSSPVHPATIDRLPAAGSPLNAAGRIEGVVVVVPLAAVTPARPDEGTEETRTGKVPLPGPNREIIPGKHLQFRILHQPQRFLSATRTTTTTLHPLGIDYTSIMRSSVSRTARPLARLIAPSSQLQPIARPSAPFQPFFRLPTSRILPPLFSSSIRKYSSDSPSILPPPSSPSETSTASSSSTSPSSSSTVSFPLAEKPSYELTFTCKKCTHRSTHKVSKQAYHKGTVLIQCPGCQVRHLIADHLKIFRDTSTTIEDILREKGEKITKGVKYGNGDVEFLPDEEAVPEDGKENK</sequence>
<dbReference type="GO" id="GO:0050821">
    <property type="term" value="P:protein stabilization"/>
    <property type="evidence" value="ECO:0007669"/>
    <property type="project" value="TreeGrafter"/>
</dbReference>
<evidence type="ECO:0000259" key="6">
    <source>
        <dbReference type="PROSITE" id="PS51501"/>
    </source>
</evidence>
<evidence type="ECO:0000256" key="1">
    <source>
        <dbReference type="ARBA" id="ARBA00022723"/>
    </source>
</evidence>
<reference evidence="8" key="2">
    <citation type="submission" date="2013-04" db="EMBL/GenBank/DDBJ databases">
        <title>Genomic mechanisms accounting for the adaptation to parasitism in nematode-trapping fungi.</title>
        <authorList>
            <person name="Ahren D.G."/>
        </authorList>
    </citation>
    <scope>NUCLEOTIDE SEQUENCE [LARGE SCALE GENOMIC DNA]</scope>
    <source>
        <strain evidence="8">CBS 200.50</strain>
    </source>
</reference>
<protein>
    <recommendedName>
        <fullName evidence="6">DNL-type domain-containing protein</fullName>
    </recommendedName>
</protein>
<keyword evidence="1" id="KW-0479">Metal-binding</keyword>
<comment type="caution">
    <text evidence="7">The sequence shown here is derived from an EMBL/GenBank/DDBJ whole genome shotgun (WGS) entry which is preliminary data.</text>
</comment>
<dbReference type="Pfam" id="PF05180">
    <property type="entry name" value="zf-DNL"/>
    <property type="match status" value="1"/>
</dbReference>
<evidence type="ECO:0000256" key="5">
    <source>
        <dbReference type="SAM" id="MobiDB-lite"/>
    </source>
</evidence>
<keyword evidence="3" id="KW-0862">Zinc</keyword>
<dbReference type="EMBL" id="AQGS01000114">
    <property type="protein sequence ID" value="EPS42422.1"/>
    <property type="molecule type" value="Genomic_DNA"/>
</dbReference>
<dbReference type="GO" id="GO:0030150">
    <property type="term" value="P:protein import into mitochondrial matrix"/>
    <property type="evidence" value="ECO:0007669"/>
    <property type="project" value="TreeGrafter"/>
</dbReference>
<feature type="compositionally biased region" description="Basic and acidic residues" evidence="5">
    <location>
        <begin position="90"/>
        <end position="100"/>
    </location>
</feature>
<evidence type="ECO:0000256" key="2">
    <source>
        <dbReference type="ARBA" id="ARBA00022771"/>
    </source>
</evidence>
<dbReference type="GO" id="GO:0005739">
    <property type="term" value="C:mitochondrion"/>
    <property type="evidence" value="ECO:0007669"/>
    <property type="project" value="TreeGrafter"/>
</dbReference>
<accession>S8C410</accession>
<dbReference type="PANTHER" id="PTHR20922:SF13">
    <property type="entry name" value="DNL-TYPE ZINC FINGER PROTEIN"/>
    <property type="match status" value="1"/>
</dbReference>
<dbReference type="eggNOG" id="KOG3277">
    <property type="taxonomic scope" value="Eukaryota"/>
</dbReference>
<name>S8C410_DACHA</name>
<evidence type="ECO:0000256" key="3">
    <source>
        <dbReference type="ARBA" id="ARBA00022833"/>
    </source>
</evidence>
<keyword evidence="8" id="KW-1185">Reference proteome</keyword>
<dbReference type="HOGENOM" id="CLU_813856_0_0_1"/>
<feature type="compositionally biased region" description="Low complexity" evidence="5">
    <location>
        <begin position="219"/>
        <end position="240"/>
    </location>
</feature>
<evidence type="ECO:0000313" key="7">
    <source>
        <dbReference type="EMBL" id="EPS42422.1"/>
    </source>
</evidence>
<gene>
    <name evidence="7" type="ORF">H072_3614</name>
</gene>
<feature type="region of interest" description="Disordered" evidence="5">
    <location>
        <begin position="90"/>
        <end position="109"/>
    </location>
</feature>
<feature type="domain" description="DNL-type" evidence="6">
    <location>
        <begin position="243"/>
        <end position="341"/>
    </location>
</feature>
<dbReference type="GO" id="GO:0006457">
    <property type="term" value="P:protein folding"/>
    <property type="evidence" value="ECO:0007669"/>
    <property type="project" value="TreeGrafter"/>
</dbReference>
<dbReference type="AlphaFoldDB" id="S8C410"/>
<dbReference type="STRING" id="1284197.S8C410"/>
<feature type="region of interest" description="Disordered" evidence="5">
    <location>
        <begin position="1"/>
        <end position="39"/>
    </location>
</feature>